<dbReference type="EMBL" id="JAECZO010000125">
    <property type="protein sequence ID" value="KAK7197953.1"/>
    <property type="molecule type" value="Genomic_DNA"/>
</dbReference>
<proteinExistence type="inferred from homology"/>
<organism evidence="9 10">
    <name type="scientific">Novymonas esmeraldas</name>
    <dbReference type="NCBI Taxonomy" id="1808958"/>
    <lineage>
        <taxon>Eukaryota</taxon>
        <taxon>Discoba</taxon>
        <taxon>Euglenozoa</taxon>
        <taxon>Kinetoplastea</taxon>
        <taxon>Metakinetoplastina</taxon>
        <taxon>Trypanosomatida</taxon>
        <taxon>Trypanosomatidae</taxon>
        <taxon>Novymonas</taxon>
    </lineage>
</organism>
<feature type="transmembrane region" description="Helical" evidence="7">
    <location>
        <begin position="64"/>
        <end position="85"/>
    </location>
</feature>
<evidence type="ECO:0000259" key="8">
    <source>
        <dbReference type="SMART" id="SM00014"/>
    </source>
</evidence>
<dbReference type="AlphaFoldDB" id="A0AAW0EUY5"/>
<dbReference type="GO" id="GO:0046839">
    <property type="term" value="P:phospholipid dephosphorylation"/>
    <property type="evidence" value="ECO:0007669"/>
    <property type="project" value="TreeGrafter"/>
</dbReference>
<comment type="similarity">
    <text evidence="2">Belongs to the PA-phosphatase related phosphoesterase family.</text>
</comment>
<keyword evidence="3 7" id="KW-0812">Transmembrane</keyword>
<dbReference type="PANTHER" id="PTHR10165:SF35">
    <property type="entry name" value="RE23632P"/>
    <property type="match status" value="1"/>
</dbReference>
<gene>
    <name evidence="9" type="ORF">NESM_000750000</name>
</gene>
<evidence type="ECO:0000256" key="4">
    <source>
        <dbReference type="ARBA" id="ARBA00022989"/>
    </source>
</evidence>
<name>A0AAW0EUY5_9TRYP</name>
<feature type="transmembrane region" description="Helical" evidence="7">
    <location>
        <begin position="141"/>
        <end position="160"/>
    </location>
</feature>
<dbReference type="Gene3D" id="1.20.144.10">
    <property type="entry name" value="Phosphatidic acid phosphatase type 2/haloperoxidase"/>
    <property type="match status" value="1"/>
</dbReference>
<evidence type="ECO:0000256" key="1">
    <source>
        <dbReference type="ARBA" id="ARBA00004141"/>
    </source>
</evidence>
<keyword evidence="4 7" id="KW-1133">Transmembrane helix</keyword>
<dbReference type="InterPro" id="IPR036938">
    <property type="entry name" value="PAP2/HPO_sf"/>
</dbReference>
<protein>
    <submittedName>
        <fullName evidence="9">Phosphatidic acid phosphatase protein-like protein</fullName>
    </submittedName>
</protein>
<comment type="caution">
    <text evidence="9">The sequence shown here is derived from an EMBL/GenBank/DDBJ whole genome shotgun (WGS) entry which is preliminary data.</text>
</comment>
<reference evidence="9 10" key="1">
    <citation type="journal article" date="2021" name="MBio">
        <title>A New Model Trypanosomatid, Novymonas esmeraldas: Genomic Perception of Its 'Candidatus Pandoraea novymonadis' Endosymbiont.</title>
        <authorList>
            <person name="Zakharova A."/>
            <person name="Saura A."/>
            <person name="Butenko A."/>
            <person name="Podesvova L."/>
            <person name="Warmusova S."/>
            <person name="Kostygov A.Y."/>
            <person name="Nenarokova A."/>
            <person name="Lukes J."/>
            <person name="Opperdoes F.R."/>
            <person name="Yurchenko V."/>
        </authorList>
    </citation>
    <scope>NUCLEOTIDE SEQUENCE [LARGE SCALE GENOMIC DNA]</scope>
    <source>
        <strain evidence="9 10">E262AT.01</strain>
    </source>
</reference>
<feature type="transmembrane region" description="Helical" evidence="7">
    <location>
        <begin position="18"/>
        <end position="38"/>
    </location>
</feature>
<dbReference type="GO" id="GO:0008195">
    <property type="term" value="F:phosphatidate phosphatase activity"/>
    <property type="evidence" value="ECO:0007669"/>
    <property type="project" value="TreeGrafter"/>
</dbReference>
<dbReference type="InterPro" id="IPR043216">
    <property type="entry name" value="PAP-like"/>
</dbReference>
<keyword evidence="10" id="KW-1185">Reference proteome</keyword>
<feature type="domain" description="Phosphatidic acid phosphatase type 2/haloperoxidase" evidence="8">
    <location>
        <begin position="138"/>
        <end position="288"/>
    </location>
</feature>
<feature type="transmembrane region" description="Helical" evidence="7">
    <location>
        <begin position="242"/>
        <end position="261"/>
    </location>
</feature>
<dbReference type="SMART" id="SM00014">
    <property type="entry name" value="acidPPc"/>
    <property type="match status" value="1"/>
</dbReference>
<evidence type="ECO:0000256" key="2">
    <source>
        <dbReference type="ARBA" id="ARBA00008816"/>
    </source>
</evidence>
<dbReference type="GO" id="GO:0006644">
    <property type="term" value="P:phospholipid metabolic process"/>
    <property type="evidence" value="ECO:0007669"/>
    <property type="project" value="InterPro"/>
</dbReference>
<accession>A0AAW0EUY5</accession>
<evidence type="ECO:0000256" key="6">
    <source>
        <dbReference type="SAM" id="MobiDB-lite"/>
    </source>
</evidence>
<feature type="transmembrane region" description="Helical" evidence="7">
    <location>
        <begin position="273"/>
        <end position="292"/>
    </location>
</feature>
<sequence length="398" mass="43474">MVELSSREFHRVWNQYQLLDWCVLACMFLIASIVTAYVQPHCRTFSWNDATIAYPSHEDTFPNYALVLMLLAALSLYVVFVWYLVRPLQSLIGEPLDWYAIGGSGGGDDAVANLDATASPRRLRVRDMQSGRGLLYPWIRAQLWSAGLQFCVLAVLKVYAGRLRPDYLSRLKTAGYTSADKKLPDPQTDLTFFCGLMAEHPALKEGRLSFPSGHSSTSFAVFTIVSLFFVAHLRPFARHASFARLMVCLLPLAVSTMCAVSRTRDNKHHFSDIIAGSLIGIASALLAFHGSFRQVGGATGIYFCRTATDIEYEQLRDGIGGGEGGSGAAVEAMATVGGGGSGVNYNSASKREDVARRRPGSPALRGDDTVVVVGDSTRRPPGLTERRLNEDPAAVPWI</sequence>
<dbReference type="CDD" id="cd03390">
    <property type="entry name" value="PAP2_containing_1_like"/>
    <property type="match status" value="1"/>
</dbReference>
<dbReference type="Pfam" id="PF01569">
    <property type="entry name" value="PAP2"/>
    <property type="match status" value="1"/>
</dbReference>
<dbReference type="GO" id="GO:0016020">
    <property type="term" value="C:membrane"/>
    <property type="evidence" value="ECO:0007669"/>
    <property type="project" value="UniProtKB-SubCell"/>
</dbReference>
<evidence type="ECO:0000256" key="5">
    <source>
        <dbReference type="ARBA" id="ARBA00023136"/>
    </source>
</evidence>
<comment type="subcellular location">
    <subcellularLocation>
        <location evidence="1">Membrane</location>
        <topology evidence="1">Multi-pass membrane protein</topology>
    </subcellularLocation>
</comment>
<feature type="transmembrane region" description="Helical" evidence="7">
    <location>
        <begin position="217"/>
        <end position="236"/>
    </location>
</feature>
<keyword evidence="5 7" id="KW-0472">Membrane</keyword>
<evidence type="ECO:0000313" key="10">
    <source>
        <dbReference type="Proteomes" id="UP001430356"/>
    </source>
</evidence>
<evidence type="ECO:0000256" key="7">
    <source>
        <dbReference type="SAM" id="Phobius"/>
    </source>
</evidence>
<dbReference type="SUPFAM" id="SSF48317">
    <property type="entry name" value="Acid phosphatase/Vanadium-dependent haloperoxidase"/>
    <property type="match status" value="1"/>
</dbReference>
<evidence type="ECO:0000256" key="3">
    <source>
        <dbReference type="ARBA" id="ARBA00022692"/>
    </source>
</evidence>
<dbReference type="PANTHER" id="PTHR10165">
    <property type="entry name" value="LIPID PHOSPHATE PHOSPHATASE"/>
    <property type="match status" value="1"/>
</dbReference>
<dbReference type="InterPro" id="IPR000326">
    <property type="entry name" value="PAP2/HPO"/>
</dbReference>
<feature type="region of interest" description="Disordered" evidence="6">
    <location>
        <begin position="344"/>
        <end position="398"/>
    </location>
</feature>
<dbReference type="Proteomes" id="UP001430356">
    <property type="component" value="Unassembled WGS sequence"/>
</dbReference>
<evidence type="ECO:0000313" key="9">
    <source>
        <dbReference type="EMBL" id="KAK7197953.1"/>
    </source>
</evidence>